<evidence type="ECO:0000313" key="12">
    <source>
        <dbReference type="Proteomes" id="UP000005730"/>
    </source>
</evidence>
<proteinExistence type="inferred from homology"/>
<evidence type="ECO:0000256" key="6">
    <source>
        <dbReference type="ARBA" id="ARBA00023065"/>
    </source>
</evidence>
<dbReference type="EMBL" id="CM001377">
    <property type="protein sequence ID" value="EHM09835.1"/>
    <property type="molecule type" value="Genomic_DNA"/>
</dbReference>
<feature type="domain" description="Cation efflux protein cytoplasmic" evidence="10">
    <location>
        <begin position="229"/>
        <end position="304"/>
    </location>
</feature>
<dbReference type="GO" id="GO:0005886">
    <property type="term" value="C:plasma membrane"/>
    <property type="evidence" value="ECO:0007669"/>
    <property type="project" value="TreeGrafter"/>
</dbReference>
<dbReference type="PANTHER" id="PTHR11562">
    <property type="entry name" value="CATION EFFLUX PROTEIN/ ZINC TRANSPORTER"/>
    <property type="match status" value="1"/>
</dbReference>
<dbReference type="InterPro" id="IPR027470">
    <property type="entry name" value="Cation_efflux_CTD"/>
</dbReference>
<dbReference type="Gene3D" id="1.20.1510.10">
    <property type="entry name" value="Cation efflux protein transmembrane domain"/>
    <property type="match status" value="1"/>
</dbReference>
<evidence type="ECO:0000259" key="9">
    <source>
        <dbReference type="Pfam" id="PF01545"/>
    </source>
</evidence>
<evidence type="ECO:0000256" key="2">
    <source>
        <dbReference type="ARBA" id="ARBA00008873"/>
    </source>
</evidence>
<dbReference type="AlphaFoldDB" id="H0UR79"/>
<gene>
    <name evidence="11" type="ORF">TheveDRAFT_0678</name>
</gene>
<keyword evidence="3" id="KW-0813">Transport</keyword>
<dbReference type="PANTHER" id="PTHR11562:SF17">
    <property type="entry name" value="RE54080P-RELATED"/>
    <property type="match status" value="1"/>
</dbReference>
<protein>
    <submittedName>
        <fullName evidence="11">Cation diffusion facilitator family transporter</fullName>
    </submittedName>
</protein>
<reference evidence="11 12" key="1">
    <citation type="submission" date="2011-10" db="EMBL/GenBank/DDBJ databases">
        <title>The Noncontiguous Finished genome of Thermanaerovibrio velox DSM 12556.</title>
        <authorList>
            <consortium name="US DOE Joint Genome Institute (JGI-PGF)"/>
            <person name="Lucas S."/>
            <person name="Copeland A."/>
            <person name="Lapidus A."/>
            <person name="Glavina del Rio T."/>
            <person name="Dalin E."/>
            <person name="Tice H."/>
            <person name="Bruce D."/>
            <person name="Goodwin L."/>
            <person name="Pitluck S."/>
            <person name="Peters L."/>
            <person name="Mikhailova N."/>
            <person name="Teshima H."/>
            <person name="Kyrpides N."/>
            <person name="Mavromatis K."/>
            <person name="Ivanova N."/>
            <person name="Markowitz V."/>
            <person name="Cheng J.-F."/>
            <person name="Hugenholtz P."/>
            <person name="Woyke T."/>
            <person name="Wu D."/>
            <person name="Spring S."/>
            <person name="Brambilla E.-M."/>
            <person name="Klenk H.-P."/>
            <person name="Eisen J.A."/>
        </authorList>
    </citation>
    <scope>NUCLEOTIDE SEQUENCE [LARGE SCALE GENOMIC DNA]</scope>
    <source>
        <strain evidence="11 12">DSM 12556</strain>
    </source>
</reference>
<feature type="transmembrane region" description="Helical" evidence="8">
    <location>
        <begin position="168"/>
        <end position="188"/>
    </location>
</feature>
<dbReference type="InterPro" id="IPR036837">
    <property type="entry name" value="Cation_efflux_CTD_sf"/>
</dbReference>
<evidence type="ECO:0000256" key="4">
    <source>
        <dbReference type="ARBA" id="ARBA00022692"/>
    </source>
</evidence>
<dbReference type="InterPro" id="IPR058533">
    <property type="entry name" value="Cation_efflux_TM"/>
</dbReference>
<evidence type="ECO:0000256" key="8">
    <source>
        <dbReference type="SAM" id="Phobius"/>
    </source>
</evidence>
<name>H0UR79_9BACT</name>
<keyword evidence="5 8" id="KW-1133">Transmembrane helix</keyword>
<evidence type="ECO:0000256" key="1">
    <source>
        <dbReference type="ARBA" id="ARBA00004141"/>
    </source>
</evidence>
<dbReference type="RefSeq" id="WP_006583329.1">
    <property type="nucleotide sequence ID" value="NZ_CM001377.1"/>
</dbReference>
<evidence type="ECO:0000256" key="3">
    <source>
        <dbReference type="ARBA" id="ARBA00022448"/>
    </source>
</evidence>
<feature type="domain" description="Cation efflux protein transmembrane" evidence="9">
    <location>
        <begin position="34"/>
        <end position="225"/>
    </location>
</feature>
<dbReference type="Pfam" id="PF01545">
    <property type="entry name" value="Cation_efflux"/>
    <property type="match status" value="1"/>
</dbReference>
<dbReference type="STRING" id="926567.TheveDRAFT_0678"/>
<dbReference type="HOGENOM" id="CLU_013430_0_0_0"/>
<dbReference type="SUPFAM" id="SSF160240">
    <property type="entry name" value="Cation efflux protein cytoplasmic domain-like"/>
    <property type="match status" value="1"/>
</dbReference>
<dbReference type="InterPro" id="IPR050681">
    <property type="entry name" value="CDF/SLC30A"/>
</dbReference>
<accession>H0UR79</accession>
<dbReference type="Pfam" id="PF16916">
    <property type="entry name" value="ZT_dimer"/>
    <property type="match status" value="1"/>
</dbReference>
<evidence type="ECO:0000256" key="5">
    <source>
        <dbReference type="ARBA" id="ARBA00022989"/>
    </source>
</evidence>
<dbReference type="InterPro" id="IPR002524">
    <property type="entry name" value="Cation_efflux"/>
</dbReference>
<comment type="similarity">
    <text evidence="2">Belongs to the cation diffusion facilitator (CDF) transporter (TC 2.A.4) family. SLC30A subfamily.</text>
</comment>
<keyword evidence="12" id="KW-1185">Reference proteome</keyword>
<dbReference type="GO" id="GO:0005385">
    <property type="term" value="F:zinc ion transmembrane transporter activity"/>
    <property type="evidence" value="ECO:0007669"/>
    <property type="project" value="TreeGrafter"/>
</dbReference>
<comment type="subcellular location">
    <subcellularLocation>
        <location evidence="1">Membrane</location>
        <topology evidence="1">Multi-pass membrane protein</topology>
    </subcellularLocation>
</comment>
<feature type="transmembrane region" description="Helical" evidence="8">
    <location>
        <begin position="132"/>
        <end position="156"/>
    </location>
</feature>
<dbReference type="SUPFAM" id="SSF161111">
    <property type="entry name" value="Cation efflux protein transmembrane domain-like"/>
    <property type="match status" value="1"/>
</dbReference>
<sequence>MAFYREDEHVHHDLHGHHGHHHHKASDGTTEGRLVLSLIFNLLITLAEVVGGVMSNSLALLSDAVHNLSDASSLGVSWLAMRIARMERTPSHSFGFKRAEVLASLLNTVALIGVGVFLLVEAVRKFLHPDVIAGGVMLSVAVVGLLGNLLTALLLHRDSKENLNVRSAYLHIVMDALSSVGVIVAAIFVMKFRWYWLDPLLTFGVSVYVLRESFPLLKESLHILMQGTPEGVDINALVQHVEEIPEVVNMHHLHIWTTDGRDMFLEAHVTLQDSAKDHTDIVLSQVTSLIQRHFNISHVTLQMEFSCCIGAPLDCGGVNARAV</sequence>
<dbReference type="InterPro" id="IPR027469">
    <property type="entry name" value="Cation_efflux_TMD_sf"/>
</dbReference>
<keyword evidence="4 8" id="KW-0812">Transmembrane</keyword>
<feature type="transmembrane region" description="Helical" evidence="8">
    <location>
        <begin position="101"/>
        <end position="120"/>
    </location>
</feature>
<keyword evidence="7 8" id="KW-0472">Membrane</keyword>
<keyword evidence="6" id="KW-0406">Ion transport</keyword>
<evidence type="ECO:0000256" key="7">
    <source>
        <dbReference type="ARBA" id="ARBA00023136"/>
    </source>
</evidence>
<dbReference type="eggNOG" id="COG1230">
    <property type="taxonomic scope" value="Bacteria"/>
</dbReference>
<dbReference type="Proteomes" id="UP000005730">
    <property type="component" value="Chromosome"/>
</dbReference>
<dbReference type="OrthoDB" id="9809646at2"/>
<dbReference type="NCBIfam" id="TIGR01297">
    <property type="entry name" value="CDF"/>
    <property type="match status" value="1"/>
</dbReference>
<evidence type="ECO:0000259" key="10">
    <source>
        <dbReference type="Pfam" id="PF16916"/>
    </source>
</evidence>
<organism evidence="11 12">
    <name type="scientific">Thermanaerovibrio velox DSM 12556</name>
    <dbReference type="NCBI Taxonomy" id="926567"/>
    <lineage>
        <taxon>Bacteria</taxon>
        <taxon>Thermotogati</taxon>
        <taxon>Synergistota</taxon>
        <taxon>Synergistia</taxon>
        <taxon>Synergistales</taxon>
        <taxon>Synergistaceae</taxon>
        <taxon>Thermanaerovibrio</taxon>
    </lineage>
</organism>
<evidence type="ECO:0000313" key="11">
    <source>
        <dbReference type="EMBL" id="EHM09835.1"/>
    </source>
</evidence>